<proteinExistence type="predicted"/>
<evidence type="ECO:0000313" key="1">
    <source>
        <dbReference type="EMBL" id="PQB08142.1"/>
    </source>
</evidence>
<evidence type="ECO:0000313" key="2">
    <source>
        <dbReference type="Proteomes" id="UP000239522"/>
    </source>
</evidence>
<comment type="caution">
    <text evidence="1">The sequence shown here is derived from an EMBL/GenBank/DDBJ whole genome shotgun (WGS) entry which is preliminary data.</text>
</comment>
<keyword evidence="2" id="KW-1185">Reference proteome</keyword>
<protein>
    <submittedName>
        <fullName evidence="1">Uncharacterized protein</fullName>
    </submittedName>
</protein>
<dbReference type="EMBL" id="MQUA01000013">
    <property type="protein sequence ID" value="PQB08142.1"/>
    <property type="molecule type" value="Genomic_DNA"/>
</dbReference>
<name>A0A2S7KZQ0_9FLAO</name>
<sequence length="126" mass="14846">MLCSLFLSFFLSCKSKSLHKIEEENKIIFKEREVVKEIYNQKKTLLLILKHNADGNLPITFHYKVIDVKTKKEKKEGVFIGSKIEWQDNTSLKCFAHVGMIRKEDYNFSEKTKKKPSTNYTIIEIK</sequence>
<dbReference type="Proteomes" id="UP000239522">
    <property type="component" value="Unassembled WGS sequence"/>
</dbReference>
<reference evidence="1 2" key="1">
    <citation type="submission" date="2016-11" db="EMBL/GenBank/DDBJ databases">
        <title>Trade-off between light-utilization and light-protection in marine flavobacteria.</title>
        <authorList>
            <person name="Kumagai Y."/>
        </authorList>
    </citation>
    <scope>NUCLEOTIDE SEQUENCE [LARGE SCALE GENOMIC DNA]</scope>
    <source>
        <strain evidence="1 2">ATCC 700397</strain>
    </source>
</reference>
<accession>A0A2S7KZQ0</accession>
<gene>
    <name evidence="1" type="ORF">BST83_14065</name>
</gene>
<organism evidence="1 2">
    <name type="scientific">Polaribacter filamentus</name>
    <dbReference type="NCBI Taxonomy" id="53483"/>
    <lineage>
        <taxon>Bacteria</taxon>
        <taxon>Pseudomonadati</taxon>
        <taxon>Bacteroidota</taxon>
        <taxon>Flavobacteriia</taxon>
        <taxon>Flavobacteriales</taxon>
        <taxon>Flavobacteriaceae</taxon>
    </lineage>
</organism>
<dbReference type="AlphaFoldDB" id="A0A2S7KZQ0"/>